<dbReference type="RefSeq" id="WP_320203894.1">
    <property type="nucleotide sequence ID" value="NZ_CP192782.1"/>
</dbReference>
<dbReference type="PANTHER" id="PTHR43725:SF53">
    <property type="entry name" value="UDP-ARABINOSE 4-EPIMERASE 1"/>
    <property type="match status" value="1"/>
</dbReference>
<feature type="domain" description="NAD-dependent epimerase/dehydratase" evidence="6">
    <location>
        <begin position="6"/>
        <end position="235"/>
    </location>
</feature>
<dbReference type="PRINTS" id="PR01713">
    <property type="entry name" value="NUCEPIMERASE"/>
</dbReference>
<proteinExistence type="inferred from homology"/>
<comment type="similarity">
    <text evidence="2">Belongs to the NAD(P)-dependent epimerase/dehydratase family.</text>
</comment>
<sequence>MTQRNALVIGGTGFVGSSLVRWLKLREHNVRVISRSSPDVRDGAVDLRVGLASDVNLLRSALEGVHTCYHLVSATVPATSNNDVLFDLDNNLRTLVTVLNACVEVGVRKIVFTSSGGTVYGPTNIVPISECHPLHPVSAYGVTKVASELYLDLYHKLHGIDYGVARLANPYGPGQSLLRGQGVIPIFLDRIARGETINIWGDGSAIRDYLYVDDAAEAIVLIGQNTSSVRTFNVGSNLGVSLNELISAIETVVGKKASVSYSEGRVSDVPVNVLDCELISGVLGWKVRHNLLQGLDLTWRHMKRTTKY</sequence>
<dbReference type="Gene3D" id="3.40.50.720">
    <property type="entry name" value="NAD(P)-binding Rossmann-like Domain"/>
    <property type="match status" value="1"/>
</dbReference>
<organism evidence="7">
    <name type="scientific">Agrobacterium rosae</name>
    <dbReference type="NCBI Taxonomy" id="1972867"/>
    <lineage>
        <taxon>Bacteria</taxon>
        <taxon>Pseudomonadati</taxon>
        <taxon>Pseudomonadota</taxon>
        <taxon>Alphaproteobacteria</taxon>
        <taxon>Hyphomicrobiales</taxon>
        <taxon>Rhizobiaceae</taxon>
        <taxon>Rhizobium/Agrobacterium group</taxon>
        <taxon>Agrobacterium</taxon>
    </lineage>
</organism>
<evidence type="ECO:0000256" key="1">
    <source>
        <dbReference type="ARBA" id="ARBA00004947"/>
    </source>
</evidence>
<dbReference type="Pfam" id="PF01370">
    <property type="entry name" value="Epimerase"/>
    <property type="match status" value="1"/>
</dbReference>
<accession>A0AAW9FN58</accession>
<dbReference type="AlphaFoldDB" id="A0AAW9FN58"/>
<dbReference type="InterPro" id="IPR001509">
    <property type="entry name" value="Epimerase_deHydtase"/>
</dbReference>
<evidence type="ECO:0000256" key="4">
    <source>
        <dbReference type="ARBA" id="ARBA00031367"/>
    </source>
</evidence>
<comment type="caution">
    <text evidence="7">The sequence shown here is derived from an EMBL/GenBank/DDBJ whole genome shotgun (WGS) entry which is preliminary data.</text>
</comment>
<evidence type="ECO:0000256" key="2">
    <source>
        <dbReference type="ARBA" id="ARBA00007637"/>
    </source>
</evidence>
<name>A0AAW9FN58_9HYPH</name>
<dbReference type="GO" id="GO:0033499">
    <property type="term" value="P:galactose catabolic process via UDP-galactose, Leloir pathway"/>
    <property type="evidence" value="ECO:0007669"/>
    <property type="project" value="TreeGrafter"/>
</dbReference>
<protein>
    <recommendedName>
        <fullName evidence="3">UDP-glucose 4-epimerase</fullName>
    </recommendedName>
    <alternativeName>
        <fullName evidence="5">Galactowaldenase</fullName>
    </alternativeName>
    <alternativeName>
        <fullName evidence="4">UDP-galactose 4-epimerase</fullName>
    </alternativeName>
</protein>
<dbReference type="Gene3D" id="3.90.25.10">
    <property type="entry name" value="UDP-galactose 4-epimerase, domain 1"/>
    <property type="match status" value="1"/>
</dbReference>
<dbReference type="InterPro" id="IPR036291">
    <property type="entry name" value="NAD(P)-bd_dom_sf"/>
</dbReference>
<evidence type="ECO:0000256" key="5">
    <source>
        <dbReference type="ARBA" id="ARBA00033067"/>
    </source>
</evidence>
<evidence type="ECO:0000259" key="6">
    <source>
        <dbReference type="Pfam" id="PF01370"/>
    </source>
</evidence>
<dbReference type="PANTHER" id="PTHR43725">
    <property type="entry name" value="UDP-GLUCOSE 4-EPIMERASE"/>
    <property type="match status" value="1"/>
</dbReference>
<evidence type="ECO:0000256" key="3">
    <source>
        <dbReference type="ARBA" id="ARBA00018569"/>
    </source>
</evidence>
<dbReference type="SUPFAM" id="SSF51735">
    <property type="entry name" value="NAD(P)-binding Rossmann-fold domains"/>
    <property type="match status" value="1"/>
</dbReference>
<reference evidence="7" key="1">
    <citation type="journal article" date="2023" name="Phytobiomes J">
        <title>Deciphering the key players within the bacterial microbiota associated with aerial crown gall tumors on rhododendron: Insights into the gallobiome.</title>
        <authorList>
            <person name="Kuzmanovic N."/>
            <person name="Nesme J."/>
            <person name="Wolf J."/>
            <person name="Neumann-Schaal M."/>
            <person name="Petersen J."/>
            <person name="Fernandez-Gnecco G."/>
            <person name="Sproeer C."/>
            <person name="Bunk B."/>
            <person name="Overmann J."/>
            <person name="Sorensen S.J."/>
            <person name="Idczak E."/>
            <person name="Smalla K."/>
        </authorList>
    </citation>
    <scope>NUCLEOTIDE SEQUENCE</scope>
    <source>
        <strain evidence="7">Rho-11.1</strain>
    </source>
</reference>
<gene>
    <name evidence="7" type="ORF">RMR22_26855</name>
</gene>
<comment type="pathway">
    <text evidence="1">Carbohydrate metabolism; galactose metabolism.</text>
</comment>
<evidence type="ECO:0000313" key="7">
    <source>
        <dbReference type="EMBL" id="MDX8305843.1"/>
    </source>
</evidence>
<dbReference type="EMBL" id="JAVRAF010000032">
    <property type="protein sequence ID" value="MDX8305843.1"/>
    <property type="molecule type" value="Genomic_DNA"/>
</dbReference>